<evidence type="ECO:0000259" key="1">
    <source>
        <dbReference type="Pfam" id="PF24035"/>
    </source>
</evidence>
<dbReference type="InterPro" id="IPR055768">
    <property type="entry name" value="DUF7344"/>
</dbReference>
<evidence type="ECO:0000313" key="2">
    <source>
        <dbReference type="EMBL" id="MFC7236097.1"/>
    </source>
</evidence>
<gene>
    <name evidence="2" type="ORF">ACFQJ4_12295</name>
</gene>
<dbReference type="Proteomes" id="UP001596398">
    <property type="component" value="Unassembled WGS sequence"/>
</dbReference>
<feature type="domain" description="DUF7344" evidence="1">
    <location>
        <begin position="27"/>
        <end position="95"/>
    </location>
</feature>
<dbReference type="Pfam" id="PF24035">
    <property type="entry name" value="DUF7344"/>
    <property type="match status" value="1"/>
</dbReference>
<sequence>MSRSPEECTAVEPLPPTVAAVLDDRPERRRAYVCLLGTLRENGGRCSAAALAAALARADDGAARRSAYLAVRREYVPTLAALGVVSYDGEDGTVTLRAE</sequence>
<name>A0ABD5ZS36_9EURY</name>
<protein>
    <recommendedName>
        <fullName evidence="1">DUF7344 domain-containing protein</fullName>
    </recommendedName>
</protein>
<evidence type="ECO:0000313" key="3">
    <source>
        <dbReference type="Proteomes" id="UP001596398"/>
    </source>
</evidence>
<dbReference type="EMBL" id="JBHTAP010000001">
    <property type="protein sequence ID" value="MFC7236097.1"/>
    <property type="molecule type" value="Genomic_DNA"/>
</dbReference>
<organism evidence="2 3">
    <name type="scientific">Halosegnis marinus</name>
    <dbReference type="NCBI Taxonomy" id="3034023"/>
    <lineage>
        <taxon>Archaea</taxon>
        <taxon>Methanobacteriati</taxon>
        <taxon>Methanobacteriota</taxon>
        <taxon>Stenosarchaea group</taxon>
        <taxon>Halobacteria</taxon>
        <taxon>Halobacteriales</taxon>
        <taxon>Natronomonadaceae</taxon>
        <taxon>Halosegnis</taxon>
    </lineage>
</organism>
<keyword evidence="3" id="KW-1185">Reference proteome</keyword>
<dbReference type="RefSeq" id="WP_276234249.1">
    <property type="nucleotide sequence ID" value="NZ_CP119802.1"/>
</dbReference>
<dbReference type="AlphaFoldDB" id="A0ABD5ZS36"/>
<proteinExistence type="predicted"/>
<reference evidence="2 3" key="1">
    <citation type="journal article" date="2019" name="Int. J. Syst. Evol. Microbiol.">
        <title>The Global Catalogue of Microorganisms (GCM) 10K type strain sequencing project: providing services to taxonomists for standard genome sequencing and annotation.</title>
        <authorList>
            <consortium name="The Broad Institute Genomics Platform"/>
            <consortium name="The Broad Institute Genome Sequencing Center for Infectious Disease"/>
            <person name="Wu L."/>
            <person name="Ma J."/>
        </authorList>
    </citation>
    <scope>NUCLEOTIDE SEQUENCE [LARGE SCALE GENOMIC DNA]</scope>
    <source>
        <strain evidence="2 3">DT85</strain>
    </source>
</reference>
<dbReference type="GeneID" id="79267803"/>
<comment type="caution">
    <text evidence="2">The sequence shown here is derived from an EMBL/GenBank/DDBJ whole genome shotgun (WGS) entry which is preliminary data.</text>
</comment>
<accession>A0ABD5ZS36</accession>